<dbReference type="GO" id="GO:0000811">
    <property type="term" value="C:GINS complex"/>
    <property type="evidence" value="ECO:0007669"/>
    <property type="project" value="UniProtKB-UniRule"/>
</dbReference>
<dbReference type="InterPro" id="IPR008591">
    <property type="entry name" value="GINS_Sld5"/>
</dbReference>
<dbReference type="InterPro" id="IPR038749">
    <property type="entry name" value="Sld5_GINS_A"/>
</dbReference>
<dbReference type="SUPFAM" id="SSF160059">
    <property type="entry name" value="PriA/YqbF domain"/>
    <property type="match status" value="1"/>
</dbReference>
<evidence type="ECO:0000256" key="1">
    <source>
        <dbReference type="ARBA" id="ARBA00004123"/>
    </source>
</evidence>
<dbReference type="EMBL" id="KQ965744">
    <property type="protein sequence ID" value="KXS17876.1"/>
    <property type="molecule type" value="Genomic_DNA"/>
</dbReference>
<dbReference type="InterPro" id="IPR021151">
    <property type="entry name" value="GINS_A"/>
</dbReference>
<feature type="domain" description="DNA replication complex GINS protein SLD5 C-terminal" evidence="8">
    <location>
        <begin position="188"/>
        <end position="240"/>
    </location>
</feature>
<evidence type="ECO:0000256" key="3">
    <source>
        <dbReference type="ARBA" id="ARBA00014804"/>
    </source>
</evidence>
<dbReference type="CDD" id="cd11711">
    <property type="entry name" value="GINS_A_Sld5"/>
    <property type="match status" value="1"/>
</dbReference>
<evidence type="ECO:0000256" key="2">
    <source>
        <dbReference type="ARBA" id="ARBA00008187"/>
    </source>
</evidence>
<dbReference type="InterPro" id="IPR031633">
    <property type="entry name" value="SLD5_C"/>
</dbReference>
<keyword evidence="10" id="KW-1185">Reference proteome</keyword>
<accession>A0A139AM72</accession>
<comment type="subcellular location">
    <subcellularLocation>
        <location evidence="1 6">Nucleus</location>
    </subcellularLocation>
</comment>
<dbReference type="PANTHER" id="PTHR21206:SF0">
    <property type="entry name" value="DNA REPLICATION COMPLEX GINS PROTEIN SLD5"/>
    <property type="match status" value="1"/>
</dbReference>
<feature type="domain" description="GINS subunit" evidence="7">
    <location>
        <begin position="96"/>
        <end position="155"/>
    </location>
</feature>
<dbReference type="Pfam" id="PF16922">
    <property type="entry name" value="SLD5_C"/>
    <property type="match status" value="1"/>
</dbReference>
<comment type="similarity">
    <text evidence="2 6">Belongs to the GINS4/SLD5 family.</text>
</comment>
<dbReference type="AlphaFoldDB" id="A0A139AM72"/>
<name>A0A139AM72_GONPJ</name>
<dbReference type="GO" id="GO:0006261">
    <property type="term" value="P:DNA-templated DNA replication"/>
    <property type="evidence" value="ECO:0007669"/>
    <property type="project" value="InterPro"/>
</dbReference>
<dbReference type="SUPFAM" id="SSF158573">
    <property type="entry name" value="GINS helical bundle-like"/>
    <property type="match status" value="1"/>
</dbReference>
<evidence type="ECO:0000313" key="9">
    <source>
        <dbReference type="EMBL" id="KXS17876.1"/>
    </source>
</evidence>
<dbReference type="STRING" id="1344416.A0A139AM72"/>
<dbReference type="OMA" id="ILETAWI"/>
<evidence type="ECO:0000256" key="5">
    <source>
        <dbReference type="ARBA" id="ARBA00023242"/>
    </source>
</evidence>
<dbReference type="CDD" id="cd21692">
    <property type="entry name" value="GINS_B_Sld5"/>
    <property type="match status" value="1"/>
</dbReference>
<dbReference type="Gene3D" id="3.40.5.60">
    <property type="match status" value="1"/>
</dbReference>
<dbReference type="GO" id="GO:0000727">
    <property type="term" value="P:double-strand break repair via break-induced replication"/>
    <property type="evidence" value="ECO:0007669"/>
    <property type="project" value="TreeGrafter"/>
</dbReference>
<dbReference type="Pfam" id="PF05916">
    <property type="entry name" value="Sld5"/>
    <property type="match status" value="1"/>
</dbReference>
<dbReference type="PIRSF" id="PIRSF007764">
    <property type="entry name" value="Sld5"/>
    <property type="match status" value="1"/>
</dbReference>
<dbReference type="Proteomes" id="UP000070544">
    <property type="component" value="Unassembled WGS sequence"/>
</dbReference>
<dbReference type="Gene3D" id="1.20.58.1030">
    <property type="match status" value="1"/>
</dbReference>
<organism evidence="9 10">
    <name type="scientific">Gonapodya prolifera (strain JEL478)</name>
    <name type="common">Monoblepharis prolifera</name>
    <dbReference type="NCBI Taxonomy" id="1344416"/>
    <lineage>
        <taxon>Eukaryota</taxon>
        <taxon>Fungi</taxon>
        <taxon>Fungi incertae sedis</taxon>
        <taxon>Chytridiomycota</taxon>
        <taxon>Chytridiomycota incertae sedis</taxon>
        <taxon>Monoblepharidomycetes</taxon>
        <taxon>Monoblepharidales</taxon>
        <taxon>Gonapodyaceae</taxon>
        <taxon>Gonapodya</taxon>
    </lineage>
</organism>
<evidence type="ECO:0000256" key="6">
    <source>
        <dbReference type="PIRNR" id="PIRNR007764"/>
    </source>
</evidence>
<dbReference type="InterPro" id="IPR036224">
    <property type="entry name" value="GINS_bundle-like_dom_sf"/>
</dbReference>
<comment type="function">
    <text evidence="6">The GINS complex plays an essential role in the initiation of DNA replication.</text>
</comment>
<dbReference type="PANTHER" id="PTHR21206">
    <property type="entry name" value="SLD5 PROTEIN"/>
    <property type="match status" value="1"/>
</dbReference>
<evidence type="ECO:0000256" key="4">
    <source>
        <dbReference type="ARBA" id="ARBA00022705"/>
    </source>
</evidence>
<keyword evidence="4 6" id="KW-0235">DNA replication</keyword>
<reference evidence="9 10" key="1">
    <citation type="journal article" date="2015" name="Genome Biol. Evol.">
        <title>Phylogenomic analyses indicate that early fungi evolved digesting cell walls of algal ancestors of land plants.</title>
        <authorList>
            <person name="Chang Y."/>
            <person name="Wang S."/>
            <person name="Sekimoto S."/>
            <person name="Aerts A.L."/>
            <person name="Choi C."/>
            <person name="Clum A."/>
            <person name="LaButti K.M."/>
            <person name="Lindquist E.A."/>
            <person name="Yee Ngan C."/>
            <person name="Ohm R.A."/>
            <person name="Salamov A.A."/>
            <person name="Grigoriev I.V."/>
            <person name="Spatafora J.W."/>
            <person name="Berbee M.L."/>
        </authorList>
    </citation>
    <scope>NUCLEOTIDE SEQUENCE [LARGE SCALE GENOMIC DNA]</scope>
    <source>
        <strain evidence="9 10">JEL478</strain>
    </source>
</reference>
<evidence type="ECO:0000259" key="8">
    <source>
        <dbReference type="Pfam" id="PF16922"/>
    </source>
</evidence>
<evidence type="ECO:0000259" key="7">
    <source>
        <dbReference type="Pfam" id="PF05916"/>
    </source>
</evidence>
<sequence length="241" mass="28183">MLAPFPDFDIPIDIDDPLRDPIGVADAAPFENEDVARLVQFWQAERFAPELQPYPEVLIQDVTEMVEAQLEIIESMKTPPEEDFLDFSDARHDQRPFLAQLMMEEVEQIRFLLRSVFRVRLDKIEKFAQYFLESDRERVKMSMNEATYAERFLALQQRAFRASCLDRLPVSLQRMDDRFAGVSMVSMPDFSESVYFRVKHDVGHFVVDDGPDSVDMRADNVYIMKYRSVRRLVEIGSIEIL</sequence>
<evidence type="ECO:0000313" key="10">
    <source>
        <dbReference type="Proteomes" id="UP000070544"/>
    </source>
</evidence>
<gene>
    <name evidence="9" type="ORF">M427DRAFT_30014</name>
</gene>
<dbReference type="OrthoDB" id="338231at2759"/>
<keyword evidence="5 6" id="KW-0539">Nucleus</keyword>
<protein>
    <recommendedName>
        <fullName evidence="3 6">DNA replication complex GINS protein SLD5</fullName>
    </recommendedName>
</protein>
<proteinExistence type="inferred from homology"/>